<protein>
    <submittedName>
        <fullName evidence="1">Uncharacterized protein</fullName>
    </submittedName>
</protein>
<dbReference type="EMBL" id="VRLW01000001">
    <property type="protein sequence ID" value="KAA1259488.1"/>
    <property type="molecule type" value="Genomic_DNA"/>
</dbReference>
<accession>A0A5B1CEA8</accession>
<evidence type="ECO:0000313" key="2">
    <source>
        <dbReference type="Proteomes" id="UP000322699"/>
    </source>
</evidence>
<sequence>MNFLCHAIPYLDQPLMAMCTGVPDWLSVVDRKIRARRKMAEVHLDSDDNELQQVAHGIIRHIDDDHWFHGSEAFVTTNLELAVQLRDRLPGDSGFRPMFVGHIIIEMLLDAGWLRRDPSIGKRYYDSIIAQDANVIQRCVNTITGKPTEKLAGVVEKYAEIRFLFDYLDYDLLLMRLNQVMKRVGLSALPDELTGWLAETDKLVESRRQELLTPSDGGNPFKF</sequence>
<proteinExistence type="predicted"/>
<keyword evidence="2" id="KW-1185">Reference proteome</keyword>
<dbReference type="Proteomes" id="UP000322699">
    <property type="component" value="Unassembled WGS sequence"/>
</dbReference>
<dbReference type="AlphaFoldDB" id="A0A5B1CEA8"/>
<comment type="caution">
    <text evidence="1">The sequence shown here is derived from an EMBL/GenBank/DDBJ whole genome shotgun (WGS) entry which is preliminary data.</text>
</comment>
<dbReference type="OrthoDB" id="269293at2"/>
<evidence type="ECO:0000313" key="1">
    <source>
        <dbReference type="EMBL" id="KAA1259488.1"/>
    </source>
</evidence>
<organism evidence="1 2">
    <name type="scientific">Rubripirellula obstinata</name>
    <dbReference type="NCBI Taxonomy" id="406547"/>
    <lineage>
        <taxon>Bacteria</taxon>
        <taxon>Pseudomonadati</taxon>
        <taxon>Planctomycetota</taxon>
        <taxon>Planctomycetia</taxon>
        <taxon>Pirellulales</taxon>
        <taxon>Pirellulaceae</taxon>
        <taxon>Rubripirellula</taxon>
    </lineage>
</organism>
<gene>
    <name evidence="1" type="ORF">LF1_20220</name>
</gene>
<reference evidence="1 2" key="1">
    <citation type="submission" date="2019-08" db="EMBL/GenBank/DDBJ databases">
        <title>Deep-cultivation of Planctomycetes and their phenomic and genomic characterization uncovers novel biology.</title>
        <authorList>
            <person name="Wiegand S."/>
            <person name="Jogler M."/>
            <person name="Boedeker C."/>
            <person name="Pinto D."/>
            <person name="Vollmers J."/>
            <person name="Rivas-Marin E."/>
            <person name="Kohn T."/>
            <person name="Peeters S.H."/>
            <person name="Heuer A."/>
            <person name="Rast P."/>
            <person name="Oberbeckmann S."/>
            <person name="Bunk B."/>
            <person name="Jeske O."/>
            <person name="Meyerdierks A."/>
            <person name="Storesund J.E."/>
            <person name="Kallscheuer N."/>
            <person name="Luecker S."/>
            <person name="Lage O.M."/>
            <person name="Pohl T."/>
            <person name="Merkel B.J."/>
            <person name="Hornburger P."/>
            <person name="Mueller R.-W."/>
            <person name="Bruemmer F."/>
            <person name="Labrenz M."/>
            <person name="Spormann A.M."/>
            <person name="Op Den Camp H."/>
            <person name="Overmann J."/>
            <person name="Amann R."/>
            <person name="Jetten M.S.M."/>
            <person name="Mascher T."/>
            <person name="Medema M.H."/>
            <person name="Devos D.P."/>
            <person name="Kaster A.-K."/>
            <person name="Ovreas L."/>
            <person name="Rohde M."/>
            <person name="Galperin M.Y."/>
            <person name="Jogler C."/>
        </authorList>
    </citation>
    <scope>NUCLEOTIDE SEQUENCE [LARGE SCALE GENOMIC DNA]</scope>
    <source>
        <strain evidence="1 2">LF1</strain>
    </source>
</reference>
<name>A0A5B1CEA8_9BACT</name>